<keyword evidence="1" id="KW-0472">Membrane</keyword>
<gene>
    <name evidence="2" type="ORF">SAMN05421823_10330</name>
</gene>
<keyword evidence="3" id="KW-1185">Reference proteome</keyword>
<keyword evidence="1" id="KW-1133">Transmembrane helix</keyword>
<feature type="transmembrane region" description="Helical" evidence="1">
    <location>
        <begin position="42"/>
        <end position="63"/>
    </location>
</feature>
<reference evidence="2 3" key="1">
    <citation type="submission" date="2016-10" db="EMBL/GenBank/DDBJ databases">
        <authorList>
            <person name="de Groot N.N."/>
        </authorList>
    </citation>
    <scope>NUCLEOTIDE SEQUENCE [LARGE SCALE GENOMIC DNA]</scope>
    <source>
        <strain evidence="2 3">DSM 25186</strain>
    </source>
</reference>
<dbReference type="Proteomes" id="UP000198510">
    <property type="component" value="Unassembled WGS sequence"/>
</dbReference>
<dbReference type="AlphaFoldDB" id="A0A1G9D7J4"/>
<organism evidence="2 3">
    <name type="scientific">Catalinimonas alkaloidigena</name>
    <dbReference type="NCBI Taxonomy" id="1075417"/>
    <lineage>
        <taxon>Bacteria</taxon>
        <taxon>Pseudomonadati</taxon>
        <taxon>Bacteroidota</taxon>
        <taxon>Cytophagia</taxon>
        <taxon>Cytophagales</taxon>
        <taxon>Catalimonadaceae</taxon>
        <taxon>Catalinimonas</taxon>
    </lineage>
</organism>
<protein>
    <submittedName>
        <fullName evidence="2">Uncharacterized protein</fullName>
    </submittedName>
</protein>
<sequence length="70" mass="8143">MALSPADPARTPAAADAHRKRQYDELMQLHYRRYRKQRWNHWWQTLYLIGAVGLLIAVVAFVVGRLGEIP</sequence>
<evidence type="ECO:0000256" key="1">
    <source>
        <dbReference type="SAM" id="Phobius"/>
    </source>
</evidence>
<dbReference type="EMBL" id="FNFO01000003">
    <property type="protein sequence ID" value="SDK59916.1"/>
    <property type="molecule type" value="Genomic_DNA"/>
</dbReference>
<proteinExistence type="predicted"/>
<accession>A0A1G9D7J4</accession>
<name>A0A1G9D7J4_9BACT</name>
<dbReference type="RefSeq" id="WP_089680864.1">
    <property type="nucleotide sequence ID" value="NZ_FNFO01000003.1"/>
</dbReference>
<evidence type="ECO:0000313" key="2">
    <source>
        <dbReference type="EMBL" id="SDK59916.1"/>
    </source>
</evidence>
<evidence type="ECO:0000313" key="3">
    <source>
        <dbReference type="Proteomes" id="UP000198510"/>
    </source>
</evidence>
<keyword evidence="1" id="KW-0812">Transmembrane</keyword>